<organism evidence="1 2">
    <name type="scientific">Rhodococcus oxybenzonivorans</name>
    <dbReference type="NCBI Taxonomy" id="1990687"/>
    <lineage>
        <taxon>Bacteria</taxon>
        <taxon>Bacillati</taxon>
        <taxon>Actinomycetota</taxon>
        <taxon>Actinomycetes</taxon>
        <taxon>Mycobacteriales</taxon>
        <taxon>Nocardiaceae</taxon>
        <taxon>Rhodococcus</taxon>
    </lineage>
</organism>
<dbReference type="EMBL" id="JAWLUP010000120">
    <property type="protein sequence ID" value="MDV7267989.1"/>
    <property type="molecule type" value="Genomic_DNA"/>
</dbReference>
<dbReference type="AlphaFoldDB" id="A0AAE4V594"/>
<dbReference type="Proteomes" id="UP001185863">
    <property type="component" value="Unassembled WGS sequence"/>
</dbReference>
<dbReference type="RefSeq" id="WP_213571881.1">
    <property type="nucleotide sequence ID" value="NZ_JAWLUP010000120.1"/>
</dbReference>
<accession>A0AAE4V594</accession>
<proteinExistence type="predicted"/>
<gene>
    <name evidence="1" type="ORF">R4315_26055</name>
</gene>
<evidence type="ECO:0000313" key="2">
    <source>
        <dbReference type="Proteomes" id="UP001185863"/>
    </source>
</evidence>
<evidence type="ECO:0000313" key="1">
    <source>
        <dbReference type="EMBL" id="MDV7267989.1"/>
    </source>
</evidence>
<name>A0AAE4V594_9NOCA</name>
<sequence>MVEFLLSHKVPIATTNCLIPPSDVWVRTGALVPTDTQNVRAGLDNLNGLTGSHRKTVEMIKRTYPG</sequence>
<protein>
    <submittedName>
        <fullName evidence="1">Uncharacterized protein</fullName>
    </submittedName>
</protein>
<comment type="caution">
    <text evidence="1">The sequence shown here is derived from an EMBL/GenBank/DDBJ whole genome shotgun (WGS) entry which is preliminary data.</text>
</comment>
<reference evidence="1" key="1">
    <citation type="submission" date="2023-10" db="EMBL/GenBank/DDBJ databases">
        <title>Development of a sustainable strategy for remediation of hydrocarbon-contaminated territories based on the waste exchange concept.</title>
        <authorList>
            <person name="Krivoruchko A."/>
        </authorList>
    </citation>
    <scope>NUCLEOTIDE SEQUENCE</scope>
    <source>
        <strain evidence="1">IEGM 68</strain>
    </source>
</reference>